<keyword evidence="1" id="KW-0472">Membrane</keyword>
<dbReference type="WBParaSite" id="Hba_14795">
    <property type="protein sequence ID" value="Hba_14795"/>
    <property type="gene ID" value="Hba_14795"/>
</dbReference>
<keyword evidence="2" id="KW-1185">Reference proteome</keyword>
<organism evidence="2 3">
    <name type="scientific">Heterorhabditis bacteriophora</name>
    <name type="common">Entomopathogenic nematode worm</name>
    <dbReference type="NCBI Taxonomy" id="37862"/>
    <lineage>
        <taxon>Eukaryota</taxon>
        <taxon>Metazoa</taxon>
        <taxon>Ecdysozoa</taxon>
        <taxon>Nematoda</taxon>
        <taxon>Chromadorea</taxon>
        <taxon>Rhabditida</taxon>
        <taxon>Rhabditina</taxon>
        <taxon>Rhabditomorpha</taxon>
        <taxon>Strongyloidea</taxon>
        <taxon>Heterorhabditidae</taxon>
        <taxon>Heterorhabditis</taxon>
    </lineage>
</organism>
<sequence>MQKDYIRIIVPVVLVSFALFYFHCESTPNAPPSAAIILYKALYYRNSKPSVALETYNEGFEA</sequence>
<feature type="transmembrane region" description="Helical" evidence="1">
    <location>
        <begin position="5"/>
        <end position="23"/>
    </location>
</feature>
<accession>A0A1I7XB09</accession>
<name>A0A1I7XB09_HETBA</name>
<keyword evidence="1" id="KW-0812">Transmembrane</keyword>
<protein>
    <submittedName>
        <fullName evidence="3">TPR_REGION domain-containing protein</fullName>
    </submittedName>
</protein>
<dbReference type="Proteomes" id="UP000095283">
    <property type="component" value="Unplaced"/>
</dbReference>
<evidence type="ECO:0000313" key="3">
    <source>
        <dbReference type="WBParaSite" id="Hba_14795"/>
    </source>
</evidence>
<evidence type="ECO:0000256" key="1">
    <source>
        <dbReference type="SAM" id="Phobius"/>
    </source>
</evidence>
<reference evidence="3" key="1">
    <citation type="submission" date="2016-11" db="UniProtKB">
        <authorList>
            <consortium name="WormBaseParasite"/>
        </authorList>
    </citation>
    <scope>IDENTIFICATION</scope>
</reference>
<dbReference type="AlphaFoldDB" id="A0A1I7XB09"/>
<proteinExistence type="predicted"/>
<evidence type="ECO:0000313" key="2">
    <source>
        <dbReference type="Proteomes" id="UP000095283"/>
    </source>
</evidence>
<keyword evidence="1" id="KW-1133">Transmembrane helix</keyword>